<dbReference type="Pfam" id="PF13435">
    <property type="entry name" value="Cytochrome_C554"/>
    <property type="match status" value="2"/>
</dbReference>
<dbReference type="RefSeq" id="WP_048092373.1">
    <property type="nucleotide sequence ID" value="NZ_JMIY01000007.1"/>
</dbReference>
<keyword evidence="1" id="KW-0732">Signal</keyword>
<dbReference type="PANTHER" id="PTHR35038:SF8">
    <property type="entry name" value="C-TYPE POLYHEME CYTOCHROME OMCC"/>
    <property type="match status" value="1"/>
</dbReference>
<evidence type="ECO:0000256" key="1">
    <source>
        <dbReference type="ARBA" id="ARBA00022729"/>
    </source>
</evidence>
<dbReference type="Gene3D" id="1.20.140.10">
    <property type="entry name" value="Butyryl-CoA Dehydrogenase, subunit A, domain 3"/>
    <property type="match status" value="1"/>
</dbReference>
<proteinExistence type="predicted"/>
<dbReference type="InterPro" id="IPR023155">
    <property type="entry name" value="Cyt_c-552/4"/>
</dbReference>
<evidence type="ECO:0000259" key="2">
    <source>
        <dbReference type="Pfam" id="PF13435"/>
    </source>
</evidence>
<dbReference type="InterPro" id="IPR003321">
    <property type="entry name" value="Cyt_c552"/>
</dbReference>
<protein>
    <submittedName>
        <fullName evidence="3">Formate-dependent nitrite reductase, periplasmic cytochrome c552 subunit</fullName>
    </submittedName>
</protein>
<dbReference type="InterPro" id="IPR036280">
    <property type="entry name" value="Multihaem_cyt_sf"/>
</dbReference>
<sequence>MKKGIMIGFGIIIVLLMLAGSTQATPAFYAVSPLPDCSYCHKSNLGLKPAGINFNTTHLFDGIELPESVASCTECHTRITLPSDFSLTSMGQSYNASHRYNDTTLASTRLAPPACANCHTNAIEANFNLLEGTPTYLTSTTCENCHKEKYDTWYNGTHRVKLVPASKAQDAGYPLPNDSYGSSLDYTWDDISYVIGGKWKIRYVNSTGYIITKDKAGTVNGSNQYNVLKNTWDNYEAGKDKPYDCGECHTTGYDLYGSIAGKPGIIGNWTETGVGCEACHGAAGNGHQVTRDDSAEVCGKCHSRSGTTAAGTPYDITDINPERKHHEQYNDFVNSPHNNTPQSNPYGRDTCQYCHSPFEYITKKLNSITVPLEEANGISCAVCHDPHDVSDDRYAAYDAPGAYNVNLFSDMLNITKVNTLSSGVAPFNMVKFVNTTASAEKGVLTWDSLDAPANRTVTETLCLTCHTRHGNNNIYDEKYGSGFIRRTGSGNSHAELKYPGFGRRPAGCVDCHMPYSSKSSNEWDIRSHTFVPDDGMEFEKGPVKNFPELTCGRGGQCHSGAKSLVPIYDGWASSLHNDKEIGNFNTKARPSSCSECHSPSNFDPADKSAQVPVDEFKGVTCAACHDIHNMGNWLKTYGVPYASYNAAAYTGMRSGAPYYYAGYDYVADTTELCGNCHTNKREGRSEPGWASATATTPISPHGFPAKDVFVSSWKQSSILMNFSCIDCHMATNDSNKGHSFKVNATLLQSNTECSSCHVTGTALGNISKTIENVQAKTHDKWNATNTTVQSALTTVNAYTGEKNLSRDKIAQAYWNLRLVYSDESWGAHNPTKVNELLDDAERLAGEAITTLGQKEVASTVQLKAGWNLVALNGTPAVTSAASVMSSVASNITIVWGYNAATASWELYDPDPAVPSSVNSLKNIVPGKGYWIRANVDVEWTA</sequence>
<evidence type="ECO:0000313" key="4">
    <source>
        <dbReference type="Proteomes" id="UP000027153"/>
    </source>
</evidence>
<keyword evidence="4" id="KW-1185">Reference proteome</keyword>
<dbReference type="PANTHER" id="PTHR35038">
    <property type="entry name" value="DISSIMILATORY SULFITE REDUCTASE SIRA"/>
    <property type="match status" value="1"/>
</dbReference>
<feature type="domain" description="Cytochrome c-552/4" evidence="2">
    <location>
        <begin position="72"/>
        <end position="146"/>
    </location>
</feature>
<name>A0A062V1W9_9EURY</name>
<comment type="caution">
    <text evidence="3">The sequence shown here is derived from an EMBL/GenBank/DDBJ whole genome shotgun (WGS) entry which is preliminary data.</text>
</comment>
<dbReference type="InterPro" id="IPR051829">
    <property type="entry name" value="Multiheme_Cytochr_ET"/>
</dbReference>
<dbReference type="Gene3D" id="3.90.10.10">
    <property type="entry name" value="Cytochrome C3"/>
    <property type="match status" value="1"/>
</dbReference>
<feature type="domain" description="Cytochrome c-552/4" evidence="2">
    <location>
        <begin position="238"/>
        <end position="281"/>
    </location>
</feature>
<organism evidence="3 4">
    <name type="scientific">Candidatus Methanoperedens nitratireducens</name>
    <dbReference type="NCBI Taxonomy" id="1392998"/>
    <lineage>
        <taxon>Archaea</taxon>
        <taxon>Methanobacteriati</taxon>
        <taxon>Methanobacteriota</taxon>
        <taxon>Stenosarchaea group</taxon>
        <taxon>Methanomicrobia</taxon>
        <taxon>Methanosarcinales</taxon>
        <taxon>ANME-2 cluster</taxon>
        <taxon>Candidatus Methanoperedentaceae</taxon>
        <taxon>Candidatus Methanoperedens</taxon>
    </lineage>
</organism>
<evidence type="ECO:0000313" key="3">
    <source>
        <dbReference type="EMBL" id="KCZ70628.1"/>
    </source>
</evidence>
<dbReference type="AlphaFoldDB" id="A0A062V1W9"/>
<dbReference type="Gene3D" id="1.10.1130.10">
    <property type="entry name" value="Flavocytochrome C3, Chain A"/>
    <property type="match status" value="3"/>
</dbReference>
<dbReference type="OrthoDB" id="120509at2157"/>
<gene>
    <name evidence="3" type="ORF">ANME2D_02649</name>
</gene>
<dbReference type="GO" id="GO:0042597">
    <property type="term" value="C:periplasmic space"/>
    <property type="evidence" value="ECO:0007669"/>
    <property type="project" value="InterPro"/>
</dbReference>
<dbReference type="Pfam" id="PF02335">
    <property type="entry name" value="Cytochrom_C552"/>
    <property type="match status" value="1"/>
</dbReference>
<dbReference type="Proteomes" id="UP000027153">
    <property type="component" value="Unassembled WGS sequence"/>
</dbReference>
<reference evidence="3 4" key="1">
    <citation type="journal article" date="2013" name="Nature">
        <title>Anaerobic oxidation of methane coupled to nitrate reduction in a novel archaeal lineage.</title>
        <authorList>
            <person name="Haroon M.F."/>
            <person name="Hu S."/>
            <person name="Shi Y."/>
            <person name="Imelfort M."/>
            <person name="Keller J."/>
            <person name="Hugenholtz P."/>
            <person name="Yuan Z."/>
            <person name="Tyson G.W."/>
        </authorList>
    </citation>
    <scope>NUCLEOTIDE SEQUENCE [LARGE SCALE GENOMIC DNA]</scope>
    <source>
        <strain evidence="3 4">ANME-2d</strain>
    </source>
</reference>
<dbReference type="EMBL" id="JMIY01000007">
    <property type="protein sequence ID" value="KCZ70628.1"/>
    <property type="molecule type" value="Genomic_DNA"/>
</dbReference>
<dbReference type="SUPFAM" id="SSF48695">
    <property type="entry name" value="Multiheme cytochromes"/>
    <property type="match status" value="4"/>
</dbReference>
<dbReference type="GO" id="GO:0042279">
    <property type="term" value="F:nitrite reductase (cytochrome, ammonia-forming) activity"/>
    <property type="evidence" value="ECO:0007669"/>
    <property type="project" value="InterPro"/>
</dbReference>
<accession>A0A062V1W9</accession>